<evidence type="ECO:0000256" key="1">
    <source>
        <dbReference type="SAM" id="Phobius"/>
    </source>
</evidence>
<organism evidence="2 3">
    <name type="scientific">Paspalum notatum var. saurae</name>
    <dbReference type="NCBI Taxonomy" id="547442"/>
    <lineage>
        <taxon>Eukaryota</taxon>
        <taxon>Viridiplantae</taxon>
        <taxon>Streptophyta</taxon>
        <taxon>Embryophyta</taxon>
        <taxon>Tracheophyta</taxon>
        <taxon>Spermatophyta</taxon>
        <taxon>Magnoliopsida</taxon>
        <taxon>Liliopsida</taxon>
        <taxon>Poales</taxon>
        <taxon>Poaceae</taxon>
        <taxon>PACMAD clade</taxon>
        <taxon>Panicoideae</taxon>
        <taxon>Andropogonodae</taxon>
        <taxon>Paspaleae</taxon>
        <taxon>Paspalinae</taxon>
        <taxon>Paspalum</taxon>
    </lineage>
</organism>
<feature type="transmembrane region" description="Helical" evidence="1">
    <location>
        <begin position="81"/>
        <end position="100"/>
    </location>
</feature>
<dbReference type="Gene3D" id="3.30.70.270">
    <property type="match status" value="1"/>
</dbReference>
<keyword evidence="1" id="KW-0812">Transmembrane</keyword>
<keyword evidence="1" id="KW-1133">Transmembrane helix</keyword>
<protein>
    <submittedName>
        <fullName evidence="2">Uncharacterized protein</fullName>
    </submittedName>
</protein>
<gene>
    <name evidence="2" type="ORF">U9M48_028792</name>
</gene>
<dbReference type="PANTHER" id="PTHR37984">
    <property type="entry name" value="PROTEIN CBG26694"/>
    <property type="match status" value="1"/>
</dbReference>
<dbReference type="CDD" id="cd01647">
    <property type="entry name" value="RT_LTR"/>
    <property type="match status" value="1"/>
</dbReference>
<dbReference type="InterPro" id="IPR050951">
    <property type="entry name" value="Retrovirus_Pol_polyprotein"/>
</dbReference>
<dbReference type="AlphaFoldDB" id="A0AAQ3U031"/>
<evidence type="ECO:0000313" key="3">
    <source>
        <dbReference type="Proteomes" id="UP001341281"/>
    </source>
</evidence>
<name>A0AAQ3U031_PASNO</name>
<evidence type="ECO:0000313" key="2">
    <source>
        <dbReference type="EMBL" id="WVZ81412.1"/>
    </source>
</evidence>
<sequence length="293" mass="33991">MAEMKVQIEKLLKKGLVHPSSSPWGCLVTSVEKKKDMSLRMCVDYQPLNALDLRSGYHLIKIRKEDIPKIAFTTRYGLYEYLVMSFGLTNAPAFFIVFSLREHKLHAEFSKCAFWLKRISFLGRILSTDGIEVDPKKVQEVLDWKTPEAITEVRNLLGLARYYRGFIQDISRISKPITKVKDDHLKPLGLLQSLPIPSRKWEDIHMDFIVGLPRTPKRNDSIWVIIDRLTKTAHFIPFKSNFRIQTTPLNWSEPGEWVILGPELVTTTEEQVHFIQAKLKDAQARQQSCDKRR</sequence>
<keyword evidence="1" id="KW-0472">Membrane</keyword>
<dbReference type="SUPFAM" id="SSF53098">
    <property type="entry name" value="Ribonuclease H-like"/>
    <property type="match status" value="1"/>
</dbReference>
<dbReference type="InterPro" id="IPR043128">
    <property type="entry name" value="Rev_trsase/Diguanyl_cyclase"/>
</dbReference>
<proteinExistence type="predicted"/>
<keyword evidence="3" id="KW-1185">Reference proteome</keyword>
<dbReference type="SUPFAM" id="SSF56672">
    <property type="entry name" value="DNA/RNA polymerases"/>
    <property type="match status" value="1"/>
</dbReference>
<dbReference type="InterPro" id="IPR012337">
    <property type="entry name" value="RNaseH-like_sf"/>
</dbReference>
<dbReference type="Gene3D" id="3.10.10.10">
    <property type="entry name" value="HIV Type 1 Reverse Transcriptase, subunit A, domain 1"/>
    <property type="match status" value="1"/>
</dbReference>
<accession>A0AAQ3U031</accession>
<dbReference type="PANTHER" id="PTHR37984:SF5">
    <property type="entry name" value="PROTEIN NYNRIN-LIKE"/>
    <property type="match status" value="1"/>
</dbReference>
<dbReference type="EMBL" id="CP144750">
    <property type="protein sequence ID" value="WVZ81412.1"/>
    <property type="molecule type" value="Genomic_DNA"/>
</dbReference>
<reference evidence="2 3" key="1">
    <citation type="submission" date="2024-02" db="EMBL/GenBank/DDBJ databases">
        <title>High-quality chromosome-scale genome assembly of Pensacola bahiagrass (Paspalum notatum Flugge var. saurae).</title>
        <authorList>
            <person name="Vega J.M."/>
            <person name="Podio M."/>
            <person name="Orjuela J."/>
            <person name="Siena L.A."/>
            <person name="Pessino S.C."/>
            <person name="Combes M.C."/>
            <person name="Mariac C."/>
            <person name="Albertini E."/>
            <person name="Pupilli F."/>
            <person name="Ortiz J.P.A."/>
            <person name="Leblanc O."/>
        </authorList>
    </citation>
    <scope>NUCLEOTIDE SEQUENCE [LARGE SCALE GENOMIC DNA]</scope>
    <source>
        <strain evidence="2">R1</strain>
        <tissue evidence="2">Leaf</tissue>
    </source>
</reference>
<dbReference type="InterPro" id="IPR043502">
    <property type="entry name" value="DNA/RNA_pol_sf"/>
</dbReference>
<dbReference type="Proteomes" id="UP001341281">
    <property type="component" value="Chromosome 06"/>
</dbReference>